<dbReference type="GO" id="GO:0005654">
    <property type="term" value="C:nucleoplasm"/>
    <property type="evidence" value="ECO:0007669"/>
    <property type="project" value="TreeGrafter"/>
</dbReference>
<comment type="subcellular location">
    <subcellularLocation>
        <location evidence="1">Nucleus</location>
    </subcellularLocation>
</comment>
<keyword evidence="4" id="KW-0539">Nucleus</keyword>
<dbReference type="STRING" id="400727.A0A2T7NGI1"/>
<proteinExistence type="predicted"/>
<dbReference type="GO" id="GO:0006397">
    <property type="term" value="P:mRNA processing"/>
    <property type="evidence" value="ECO:0007669"/>
    <property type="project" value="UniProtKB-KW"/>
</dbReference>
<evidence type="ECO:0000256" key="2">
    <source>
        <dbReference type="ARBA" id="ARBA00022664"/>
    </source>
</evidence>
<dbReference type="Proteomes" id="UP000245119">
    <property type="component" value="Linkage Group LG13"/>
</dbReference>
<dbReference type="InterPro" id="IPR040169">
    <property type="entry name" value="SUGP1/2"/>
</dbReference>
<protein>
    <recommendedName>
        <fullName evidence="6">G-patch domain-containing protein</fullName>
    </recommendedName>
</protein>
<dbReference type="InterPro" id="IPR000467">
    <property type="entry name" value="G_patch_dom"/>
</dbReference>
<dbReference type="Pfam" id="PF01585">
    <property type="entry name" value="G-patch"/>
    <property type="match status" value="1"/>
</dbReference>
<evidence type="ECO:0000313" key="7">
    <source>
        <dbReference type="EMBL" id="PVD20255.1"/>
    </source>
</evidence>
<dbReference type="AlphaFoldDB" id="A0A2T7NGI1"/>
<dbReference type="GO" id="GO:0003723">
    <property type="term" value="F:RNA binding"/>
    <property type="evidence" value="ECO:0007669"/>
    <property type="project" value="InterPro"/>
</dbReference>
<comment type="caution">
    <text evidence="7">The sequence shown here is derived from an EMBL/GenBank/DDBJ whole genome shotgun (WGS) entry which is preliminary data.</text>
</comment>
<dbReference type="Gene3D" id="1.10.10.790">
    <property type="entry name" value="Surp module"/>
    <property type="match status" value="1"/>
</dbReference>
<evidence type="ECO:0000259" key="6">
    <source>
        <dbReference type="PROSITE" id="PS50174"/>
    </source>
</evidence>
<feature type="region of interest" description="Disordered" evidence="5">
    <location>
        <begin position="218"/>
        <end position="253"/>
    </location>
</feature>
<dbReference type="OrthoDB" id="4822at2759"/>
<evidence type="ECO:0000256" key="3">
    <source>
        <dbReference type="ARBA" id="ARBA00023187"/>
    </source>
</evidence>
<dbReference type="SUPFAM" id="SSF109905">
    <property type="entry name" value="Surp module (SWAP domain)"/>
    <property type="match status" value="1"/>
</dbReference>
<dbReference type="PANTHER" id="PTHR23340:SF0">
    <property type="entry name" value="SURP AND G-PATCH DOMAIN-CONTAINING PROTEIN 1 ISOFORM X1"/>
    <property type="match status" value="1"/>
</dbReference>
<dbReference type="SMART" id="SM00443">
    <property type="entry name" value="G_patch"/>
    <property type="match status" value="1"/>
</dbReference>
<evidence type="ECO:0000256" key="1">
    <source>
        <dbReference type="ARBA" id="ARBA00004123"/>
    </source>
</evidence>
<evidence type="ECO:0000256" key="4">
    <source>
        <dbReference type="ARBA" id="ARBA00023242"/>
    </source>
</evidence>
<evidence type="ECO:0000313" key="8">
    <source>
        <dbReference type="Proteomes" id="UP000245119"/>
    </source>
</evidence>
<gene>
    <name evidence="7" type="ORF">C0Q70_20752</name>
</gene>
<dbReference type="EMBL" id="PZQS01000013">
    <property type="protein sequence ID" value="PVD20255.1"/>
    <property type="molecule type" value="Genomic_DNA"/>
</dbReference>
<dbReference type="InterPro" id="IPR000061">
    <property type="entry name" value="Surp"/>
</dbReference>
<keyword evidence="2" id="KW-0507">mRNA processing</keyword>
<dbReference type="PANTHER" id="PTHR23340">
    <property type="entry name" value="ARGININE/SERINE RICH SPLICING FACTOR SF4/14"/>
    <property type="match status" value="1"/>
</dbReference>
<dbReference type="GO" id="GO:0008380">
    <property type="term" value="P:RNA splicing"/>
    <property type="evidence" value="ECO:0007669"/>
    <property type="project" value="UniProtKB-KW"/>
</dbReference>
<reference evidence="7 8" key="1">
    <citation type="submission" date="2018-04" db="EMBL/GenBank/DDBJ databases">
        <title>The genome of golden apple snail Pomacea canaliculata provides insight into stress tolerance and invasive adaptation.</title>
        <authorList>
            <person name="Liu C."/>
            <person name="Liu B."/>
            <person name="Ren Y."/>
            <person name="Zhang Y."/>
            <person name="Wang H."/>
            <person name="Li S."/>
            <person name="Jiang F."/>
            <person name="Yin L."/>
            <person name="Zhang G."/>
            <person name="Qian W."/>
            <person name="Fan W."/>
        </authorList>
    </citation>
    <scope>NUCLEOTIDE SEQUENCE [LARGE SCALE GENOMIC DNA]</scope>
    <source>
        <strain evidence="7">SZHN2017</strain>
        <tissue evidence="7">Muscle</tissue>
    </source>
</reference>
<feature type="compositionally biased region" description="Acidic residues" evidence="5">
    <location>
        <begin position="221"/>
        <end position="230"/>
    </location>
</feature>
<sequence>MLKLSKKILVFNYISVGKRPGCAVTDTTASKVIKKEADSPPASTSTPCVSATLFSNDGNFLQRFKQLQEIQAAGEDVIFLERDNNDTETKLTILTEMLALSAGAAKEGLKDDSKSGISFALSRSTKPKSTPPRPAMTVADAFRNEEHEAPVSPPEDEDTLSAIENLAQEVACWGQEAEQKAAAEHRSNPLYWWLKDSSSDTYKYYQWRVEKLKQRIKEEGNDADTEDGPSFEENRERVRRKKKSRWGSERDSQLIQSIPVTPAAAVAGRSGLAAPGVVTNVQLGQGAIVKPLHPGGHPTLQDFARRMVGSDTINEEQLKQIREQREMNMMYELIIAQKKAKEASLMTEIGGLKVKPKYQYDSDEDTEGGTWEHKKRQVEMEATREYAEKLTEAGRGKHFIGDFLPPEELERFMETFKALKEGREPDYSDYKEFKLTCENIGYQMMLKLGWKEGEGLGSEAQGITAPVNKGNVSHDGRGLGVERPAELSKDDDEYEAYRKRMMLAYRFRPNPLNNPRRPYY</sequence>
<name>A0A2T7NGI1_POMCA</name>
<evidence type="ECO:0000256" key="5">
    <source>
        <dbReference type="SAM" id="MobiDB-lite"/>
    </source>
</evidence>
<organism evidence="7 8">
    <name type="scientific">Pomacea canaliculata</name>
    <name type="common">Golden apple snail</name>
    <dbReference type="NCBI Taxonomy" id="400727"/>
    <lineage>
        <taxon>Eukaryota</taxon>
        <taxon>Metazoa</taxon>
        <taxon>Spiralia</taxon>
        <taxon>Lophotrochozoa</taxon>
        <taxon>Mollusca</taxon>
        <taxon>Gastropoda</taxon>
        <taxon>Caenogastropoda</taxon>
        <taxon>Architaenioglossa</taxon>
        <taxon>Ampullarioidea</taxon>
        <taxon>Ampullariidae</taxon>
        <taxon>Pomacea</taxon>
    </lineage>
</organism>
<keyword evidence="8" id="KW-1185">Reference proteome</keyword>
<feature type="region of interest" description="Disordered" evidence="5">
    <location>
        <begin position="467"/>
        <end position="486"/>
    </location>
</feature>
<dbReference type="InterPro" id="IPR035967">
    <property type="entry name" value="SWAP/Surp_sf"/>
</dbReference>
<keyword evidence="3" id="KW-0508">mRNA splicing</keyword>
<dbReference type="PROSITE" id="PS50174">
    <property type="entry name" value="G_PATCH"/>
    <property type="match status" value="1"/>
</dbReference>
<accession>A0A2T7NGI1</accession>
<dbReference type="Pfam" id="PF01805">
    <property type="entry name" value="Surp"/>
    <property type="match status" value="1"/>
</dbReference>
<feature type="domain" description="G-patch" evidence="6">
    <location>
        <begin position="437"/>
        <end position="484"/>
    </location>
</feature>